<feature type="region of interest" description="Disordered" evidence="1">
    <location>
        <begin position="1"/>
        <end position="53"/>
    </location>
</feature>
<dbReference type="Proteomes" id="UP000063063">
    <property type="component" value="Chromosome 13"/>
</dbReference>
<feature type="compositionally biased region" description="Low complexity" evidence="1">
    <location>
        <begin position="119"/>
        <end position="140"/>
    </location>
</feature>
<dbReference type="KEGG" id="lpan:LPMP_130880"/>
<dbReference type="EMBL" id="CP009382">
    <property type="protein sequence ID" value="AIN96517.1"/>
    <property type="molecule type" value="Genomic_DNA"/>
</dbReference>
<proteinExistence type="predicted"/>
<accession>A0A088RKG5</accession>
<sequence>MARRDRVPRHKSHTHKRNKNAKLSPFQREQKRAKMANQVPTVTTIGSLDSIPHSQRHIFAYLQEKRSRQEARRAALEKARQEQDARVPPTTATSGGSSSSSSSSRGSGRTSEKEKQEAAEASSATIPAAAVSATPAASTSKKLSKRVEYASLNDELSASVGAVLQSPSSRHGGLTAASGGDSTGGEPRSVEEVIARKKERKHRRKQASRRARIASQLQEMEEALGKYAKTANGSGKQRRTKNGRGSDGTQVETADDVRERVNLAFERKLRAMKREAEDATFQRDAAEAAATGAHRQGGDGKARKRRRETPSAAGEHANGRDNGNGLDETAPQRQRKRISFNPDVEGRAAEAAGANRIEKRSAARKPRDFCELVDVVRYGERVEAPPVFDVVPNHNAAVSRWTNAPVRAEGRRGHGSDGATERHRLLAGGSPLAQQKRLACLGLAPAITHATRADGTAARMNKEEQIKALRDRVMATYQCRRRKEVAERKGVDMKHKFPQFA</sequence>
<feature type="compositionally biased region" description="Basic and acidic residues" evidence="1">
    <location>
        <begin position="275"/>
        <end position="286"/>
    </location>
</feature>
<dbReference type="eggNOG" id="ENOG502RZWC">
    <property type="taxonomic scope" value="Eukaryota"/>
</dbReference>
<evidence type="ECO:0000313" key="3">
    <source>
        <dbReference type="Proteomes" id="UP000063063"/>
    </source>
</evidence>
<feature type="compositionally biased region" description="Low complexity" evidence="1">
    <location>
        <begin position="93"/>
        <end position="109"/>
    </location>
</feature>
<feature type="compositionally biased region" description="Polar residues" evidence="1">
    <location>
        <begin position="38"/>
        <end position="47"/>
    </location>
</feature>
<organism evidence="2 3">
    <name type="scientific">Leishmania panamensis</name>
    <dbReference type="NCBI Taxonomy" id="5679"/>
    <lineage>
        <taxon>Eukaryota</taxon>
        <taxon>Discoba</taxon>
        <taxon>Euglenozoa</taxon>
        <taxon>Kinetoplastea</taxon>
        <taxon>Metakinetoplastina</taxon>
        <taxon>Trypanosomatida</taxon>
        <taxon>Trypanosomatidae</taxon>
        <taxon>Leishmaniinae</taxon>
        <taxon>Leishmania</taxon>
        <taxon>Leishmania guyanensis species complex</taxon>
    </lineage>
</organism>
<reference evidence="2 3" key="1">
    <citation type="journal article" date="2015" name="Sci. Rep.">
        <title>The genome of Leishmania panamensis: insights into genomics of the L. (Viannia) subgenus.</title>
        <authorList>
            <person name="Llanes A."/>
            <person name="Restrepo C.M."/>
            <person name="Vecchio G.D."/>
            <person name="Anguizola F.J."/>
            <person name="Lleonart R."/>
        </authorList>
    </citation>
    <scope>NUCLEOTIDE SEQUENCE [LARGE SCALE GENOMIC DNA]</scope>
    <source>
        <strain evidence="2 3">MHOM/PA/94/PSC-1</strain>
    </source>
</reference>
<keyword evidence="3" id="KW-1185">Reference proteome</keyword>
<feature type="region of interest" description="Disordered" evidence="1">
    <location>
        <begin position="275"/>
        <end position="363"/>
    </location>
</feature>
<dbReference type="OrthoDB" id="273469at2759"/>
<feature type="region of interest" description="Disordered" evidence="1">
    <location>
        <begin position="65"/>
        <end position="145"/>
    </location>
</feature>
<feature type="region of interest" description="Disordered" evidence="1">
    <location>
        <begin position="163"/>
        <end position="189"/>
    </location>
</feature>
<dbReference type="AlphaFoldDB" id="A0A088RKG5"/>
<evidence type="ECO:0000256" key="1">
    <source>
        <dbReference type="SAM" id="MobiDB-lite"/>
    </source>
</evidence>
<dbReference type="VEuPathDB" id="TriTrypDB:LPMP_130880"/>
<protein>
    <submittedName>
        <fullName evidence="2">Uncharacterized protein</fullName>
    </submittedName>
</protein>
<dbReference type="VEuPathDB" id="TriTrypDB:LPAL13_130013100"/>
<dbReference type="GeneID" id="22573198"/>
<feature type="compositionally biased region" description="Basic residues" evidence="1">
    <location>
        <begin position="1"/>
        <end position="20"/>
    </location>
</feature>
<name>A0A088RKG5_LEIPA</name>
<dbReference type="RefSeq" id="XP_010697170.1">
    <property type="nucleotide sequence ID" value="XM_010698868.1"/>
</dbReference>
<evidence type="ECO:0000313" key="2">
    <source>
        <dbReference type="EMBL" id="AIN96517.1"/>
    </source>
</evidence>
<gene>
    <name evidence="2" type="ORF">LPMP_130880</name>
</gene>
<feature type="region of interest" description="Disordered" evidence="1">
    <location>
        <begin position="224"/>
        <end position="255"/>
    </location>
</feature>
<feature type="compositionally biased region" description="Basic and acidic residues" evidence="1">
    <location>
        <begin position="65"/>
        <end position="85"/>
    </location>
</feature>